<dbReference type="AlphaFoldDB" id="A0AA92BZJ7"/>
<dbReference type="InterPro" id="IPR001633">
    <property type="entry name" value="EAL_dom"/>
</dbReference>
<protein>
    <submittedName>
        <fullName evidence="2">EAL domain-containing protein</fullName>
    </submittedName>
</protein>
<gene>
    <name evidence="2" type="ORF">DC430_22295</name>
</gene>
<reference evidence="2 3" key="1">
    <citation type="submission" date="2018-04" db="EMBL/GenBank/DDBJ databases">
        <authorList>
            <person name="Hagen T."/>
        </authorList>
    </citation>
    <scope>NUCLEOTIDE SEQUENCE [LARGE SCALE GENOMIC DNA]</scope>
    <source>
        <strain evidence="2 3">TPD7009</strain>
    </source>
</reference>
<comment type="caution">
    <text evidence="2">The sequence shown here is derived from an EMBL/GenBank/DDBJ whole genome shotgun (WGS) entry which is preliminary data.</text>
</comment>
<dbReference type="EMBL" id="QDFR01000013">
    <property type="protein sequence ID" value="PVE50122.1"/>
    <property type="molecule type" value="Genomic_DNA"/>
</dbReference>
<dbReference type="Gene3D" id="3.20.20.450">
    <property type="entry name" value="EAL domain"/>
    <property type="match status" value="1"/>
</dbReference>
<accession>A0AA92BZJ7</accession>
<proteinExistence type="predicted"/>
<dbReference type="CDD" id="cd01948">
    <property type="entry name" value="EAL"/>
    <property type="match status" value="1"/>
</dbReference>
<organism evidence="2 3">
    <name type="scientific">Rhizobium rhizogenes</name>
    <name type="common">Agrobacterium rhizogenes</name>
    <dbReference type="NCBI Taxonomy" id="359"/>
    <lineage>
        <taxon>Bacteria</taxon>
        <taxon>Pseudomonadati</taxon>
        <taxon>Pseudomonadota</taxon>
        <taxon>Alphaproteobacteria</taxon>
        <taxon>Hyphomicrobiales</taxon>
        <taxon>Rhizobiaceae</taxon>
        <taxon>Rhizobium/Agrobacterium group</taxon>
        <taxon>Rhizobium</taxon>
    </lineage>
</organism>
<dbReference type="PROSITE" id="PS50883">
    <property type="entry name" value="EAL"/>
    <property type="match status" value="1"/>
</dbReference>
<dbReference type="InterPro" id="IPR035919">
    <property type="entry name" value="EAL_sf"/>
</dbReference>
<dbReference type="GeneID" id="301040937"/>
<dbReference type="PANTHER" id="PTHR33121:SF23">
    <property type="entry name" value="CYCLIC DI-GMP PHOSPHODIESTERASE PDEB"/>
    <property type="match status" value="1"/>
</dbReference>
<evidence type="ECO:0000313" key="2">
    <source>
        <dbReference type="EMBL" id="PVE50122.1"/>
    </source>
</evidence>
<dbReference type="RefSeq" id="WP_025590921.1">
    <property type="nucleotide sequence ID" value="NZ_QDFR01000013.1"/>
</dbReference>
<dbReference type="SMART" id="SM00052">
    <property type="entry name" value="EAL"/>
    <property type="match status" value="1"/>
</dbReference>
<evidence type="ECO:0000313" key="3">
    <source>
        <dbReference type="Proteomes" id="UP000244335"/>
    </source>
</evidence>
<dbReference type="PANTHER" id="PTHR33121">
    <property type="entry name" value="CYCLIC DI-GMP PHOSPHODIESTERASE PDEF"/>
    <property type="match status" value="1"/>
</dbReference>
<dbReference type="InterPro" id="IPR050706">
    <property type="entry name" value="Cyclic-di-GMP_PDE-like"/>
</dbReference>
<dbReference type="GO" id="GO:0071111">
    <property type="term" value="F:cyclic-guanylate-specific phosphodiesterase activity"/>
    <property type="evidence" value="ECO:0007669"/>
    <property type="project" value="InterPro"/>
</dbReference>
<feature type="domain" description="EAL" evidence="1">
    <location>
        <begin position="121"/>
        <end position="370"/>
    </location>
</feature>
<dbReference type="Pfam" id="PF00563">
    <property type="entry name" value="EAL"/>
    <property type="match status" value="1"/>
</dbReference>
<dbReference type="SUPFAM" id="SSF141868">
    <property type="entry name" value="EAL domain-like"/>
    <property type="match status" value="1"/>
</dbReference>
<dbReference type="Proteomes" id="UP000244335">
    <property type="component" value="Unassembled WGS sequence"/>
</dbReference>
<evidence type="ECO:0000259" key="1">
    <source>
        <dbReference type="PROSITE" id="PS50883"/>
    </source>
</evidence>
<name>A0AA92BZJ7_RHIRH</name>
<sequence>MRRLPRSFDVVIDNLSHVAAAYSDGVAARVQHEIWRRLSNIFKTEDWEVSESPSGVKISSRASDAIAYPRAELVEAALVAAARRPVTIKTQQIVPSLSAHFGETEKIAPLVELDPGQYRMDMCAAALAYDALNVGEMRFAEQAVVGGERYDRPLYHECLARLLDPDGAVVLPGTYIAALERLGLMRVFDWHVVREIFRQLEYRHDVVMGCNVSALSAVDDIWWTSAFAQLRRRPDIAKRLVIEITETAILPSVTDAMAFISAVQGVGARVAIDDFGVGHCCPNFACEANADIVKIDGSHVRNRLSNEGQLKLRNLVSLVGEFAPIVVVEGIESADDLHAAKAAGAKYFQGYYFQAPTFPDRLVNRSQTIGWEKVR</sequence>